<feature type="transmembrane region" description="Helical" evidence="1">
    <location>
        <begin position="12"/>
        <end position="33"/>
    </location>
</feature>
<dbReference type="AlphaFoldDB" id="A0A7Z2VFH6"/>
<keyword evidence="1" id="KW-1133">Transmembrane helix</keyword>
<reference evidence="2 3" key="1">
    <citation type="submission" date="2020-04" db="EMBL/GenBank/DDBJ databases">
        <title>Genome sequencing of novel species.</title>
        <authorList>
            <person name="Heo J."/>
            <person name="Kim S.-J."/>
            <person name="Kim J.-S."/>
            <person name="Hong S.-B."/>
            <person name="Kwon S.-W."/>
        </authorList>
    </citation>
    <scope>NUCLEOTIDE SEQUENCE [LARGE SCALE GENOMIC DNA]</scope>
    <source>
        <strain evidence="2 3">MFER-1</strain>
    </source>
</reference>
<dbReference type="RefSeq" id="WP_169278520.1">
    <property type="nucleotide sequence ID" value="NZ_CP051680.1"/>
</dbReference>
<feature type="transmembrane region" description="Helical" evidence="1">
    <location>
        <begin position="154"/>
        <end position="172"/>
    </location>
</feature>
<name>A0A7Z2VFH6_9BACL</name>
<keyword evidence="1" id="KW-0812">Transmembrane</keyword>
<evidence type="ECO:0000313" key="2">
    <source>
        <dbReference type="EMBL" id="QJD82218.1"/>
    </source>
</evidence>
<feature type="transmembrane region" description="Helical" evidence="1">
    <location>
        <begin position="39"/>
        <end position="59"/>
    </location>
</feature>
<dbReference type="EMBL" id="CP051680">
    <property type="protein sequence ID" value="QJD82218.1"/>
    <property type="molecule type" value="Genomic_DNA"/>
</dbReference>
<dbReference type="KEGG" id="cheb:HH215_02835"/>
<dbReference type="Proteomes" id="UP000502248">
    <property type="component" value="Chromosome"/>
</dbReference>
<feature type="transmembrane region" description="Helical" evidence="1">
    <location>
        <begin position="101"/>
        <end position="124"/>
    </location>
</feature>
<keyword evidence="3" id="KW-1185">Reference proteome</keyword>
<organism evidence="2 3">
    <name type="scientific">Cohnella herbarum</name>
    <dbReference type="NCBI Taxonomy" id="2728023"/>
    <lineage>
        <taxon>Bacteria</taxon>
        <taxon>Bacillati</taxon>
        <taxon>Bacillota</taxon>
        <taxon>Bacilli</taxon>
        <taxon>Bacillales</taxon>
        <taxon>Paenibacillaceae</taxon>
        <taxon>Cohnella</taxon>
    </lineage>
</organism>
<feature type="transmembrane region" description="Helical" evidence="1">
    <location>
        <begin position="66"/>
        <end position="89"/>
    </location>
</feature>
<sequence>MITERMIRGLGLGCILAGIIRIGMTPSSIMWGFNSTPELLFGLVACIFMGYVSIVLYTVQSKETGVLGLITVLGIMIGNTLTMPILWAFLHDANFENETSLVYSVTQLVGSIGILGGAVVLPILTWRAKVFPRWVVGLMVLMLLSMALPWGEWFAFFWGLSYVGAGYCIWAGKLNRHSSSSINYQGQREVGF</sequence>
<accession>A0A7Z2VFH6</accession>
<feature type="transmembrane region" description="Helical" evidence="1">
    <location>
        <begin position="131"/>
        <end position="148"/>
    </location>
</feature>
<evidence type="ECO:0000256" key="1">
    <source>
        <dbReference type="SAM" id="Phobius"/>
    </source>
</evidence>
<evidence type="ECO:0000313" key="3">
    <source>
        <dbReference type="Proteomes" id="UP000502248"/>
    </source>
</evidence>
<keyword evidence="1" id="KW-0472">Membrane</keyword>
<gene>
    <name evidence="2" type="ORF">HH215_02835</name>
</gene>
<proteinExistence type="predicted"/>
<protein>
    <submittedName>
        <fullName evidence="2">Uncharacterized protein</fullName>
    </submittedName>
</protein>